<dbReference type="GO" id="GO:0016740">
    <property type="term" value="F:transferase activity"/>
    <property type="evidence" value="ECO:0007669"/>
    <property type="project" value="UniProtKB-KW"/>
</dbReference>
<dbReference type="RefSeq" id="WP_054197087.1">
    <property type="nucleotide sequence ID" value="NZ_CABMKQ010000040.1"/>
</dbReference>
<dbReference type="PANTHER" id="PTHR43630:SF2">
    <property type="entry name" value="GLYCOSYLTRANSFERASE"/>
    <property type="match status" value="1"/>
</dbReference>
<organism evidence="3 4">
    <name type="scientific">Campylobacter concisus</name>
    <dbReference type="NCBI Taxonomy" id="199"/>
    <lineage>
        <taxon>Bacteria</taxon>
        <taxon>Pseudomonadati</taxon>
        <taxon>Campylobacterota</taxon>
        <taxon>Epsilonproteobacteria</taxon>
        <taxon>Campylobacterales</taxon>
        <taxon>Campylobacteraceae</taxon>
        <taxon>Campylobacter</taxon>
    </lineage>
</organism>
<dbReference type="GeneID" id="28663184"/>
<dbReference type="Proteomes" id="UP000066049">
    <property type="component" value="Chromosome"/>
</dbReference>
<dbReference type="InterPro" id="IPR001173">
    <property type="entry name" value="Glyco_trans_2-like"/>
</dbReference>
<dbReference type="PATRIC" id="fig|199.248.peg.1555"/>
<dbReference type="Pfam" id="PF00535">
    <property type="entry name" value="Glycos_transf_2"/>
    <property type="match status" value="1"/>
</dbReference>
<evidence type="ECO:0000256" key="1">
    <source>
        <dbReference type="ARBA" id="ARBA00038494"/>
    </source>
</evidence>
<dbReference type="KEGG" id="ccoc:CCON33237_1506"/>
<comment type="similarity">
    <text evidence="1">Belongs to the glycosyltransferase 2 family. WaaE/KdtX subfamily.</text>
</comment>
<evidence type="ECO:0000259" key="2">
    <source>
        <dbReference type="Pfam" id="PF00535"/>
    </source>
</evidence>
<feature type="domain" description="Glycosyltransferase 2-like" evidence="2">
    <location>
        <begin position="3"/>
        <end position="103"/>
    </location>
</feature>
<dbReference type="CDD" id="cd02511">
    <property type="entry name" value="Beta4Glucosyltransferase"/>
    <property type="match status" value="1"/>
</dbReference>
<dbReference type="PANTHER" id="PTHR43630">
    <property type="entry name" value="POLY-BETA-1,6-N-ACETYL-D-GLUCOSAMINE SYNTHASE"/>
    <property type="match status" value="1"/>
</dbReference>
<dbReference type="InterPro" id="IPR029044">
    <property type="entry name" value="Nucleotide-diphossugar_trans"/>
</dbReference>
<dbReference type="AlphaFoldDB" id="A0A0M5MF52"/>
<evidence type="ECO:0000313" key="4">
    <source>
        <dbReference type="Proteomes" id="UP000066049"/>
    </source>
</evidence>
<accession>A0A0M5MF52</accession>
<keyword evidence="3" id="KW-0808">Transferase</keyword>
<evidence type="ECO:0000313" key="3">
    <source>
        <dbReference type="EMBL" id="ALF48155.1"/>
    </source>
</evidence>
<proteinExistence type="inferred from homology"/>
<protein>
    <submittedName>
        <fullName evidence="3">Glycosyltransferase, family 2</fullName>
    </submittedName>
</protein>
<sequence length="234" mass="27040">MLSVVILTFNSQKYLQEVLESTNFADEVIVVDSGSSDSTKQICQNFSNVKFYEQVWLGFGAQKQKGVDLSKNKWVFVLDSDEVITNELQDEIIGTLKEPKFMAYNVARLNFFFGKAIKNMGLYPDYTVRLFNKNFAKFDGRAVHEKVILNDGSQKLGVLKNHFLHYAYESIDQFITKQNRYSSMGAKRNLFKALTSPAWTFFKLYVLKGGFKEGFAGYVIARLYAQYTFWKYIK</sequence>
<gene>
    <name evidence="3" type="ORF">CCON33237_1506</name>
</gene>
<reference evidence="4" key="1">
    <citation type="submission" date="2015-08" db="EMBL/GenBank/DDBJ databases">
        <title>Comparative genomics of the Campylobacter concisus group.</title>
        <authorList>
            <person name="Miller W.G."/>
            <person name="Yee E."/>
            <person name="Chapman M.H."/>
            <person name="Huynh S."/>
            <person name="Bono J.L."/>
            <person name="On S.L.W."/>
            <person name="St Leger J."/>
            <person name="Foster G."/>
            <person name="Parker C.T."/>
        </authorList>
    </citation>
    <scope>NUCLEOTIDE SEQUENCE [LARGE SCALE GENOMIC DNA]</scope>
    <source>
        <strain evidence="4">ATCC 33237</strain>
    </source>
</reference>
<dbReference type="Gene3D" id="3.90.550.10">
    <property type="entry name" value="Spore Coat Polysaccharide Biosynthesis Protein SpsA, Chain A"/>
    <property type="match status" value="1"/>
</dbReference>
<dbReference type="SUPFAM" id="SSF53448">
    <property type="entry name" value="Nucleotide-diphospho-sugar transferases"/>
    <property type="match status" value="1"/>
</dbReference>
<dbReference type="EMBL" id="CP012541">
    <property type="protein sequence ID" value="ALF48155.1"/>
    <property type="molecule type" value="Genomic_DNA"/>
</dbReference>
<name>A0A0M5MF52_9BACT</name>